<sequence length="208" mass="21780">MKAPGSSLLLFACMLFVSGIGPCVALDCYSCIDCEDPFDPTGVTTMTCPSGSVCNAQSMLIGDTELFMRGCTEADLCTPGCVTAPDLGTFCGYCCDDGDLCNSKSIADAVEDILHCYLCAYSSDPSASNFSSPACNDPFDANGAEIYQSPCADGQCGVTKTNFMGTTVVTRMCFSDFDSNPLGECIPRCDALSITCQTCCSDNLCNDG</sequence>
<dbReference type="RefSeq" id="XP_038052996.1">
    <property type="nucleotide sequence ID" value="XM_038197068.1"/>
</dbReference>
<dbReference type="EnsemblMetazoa" id="XM_038197068.1">
    <property type="protein sequence ID" value="XP_038052996.1"/>
    <property type="gene ID" value="LOC119725601"/>
</dbReference>
<dbReference type="RefSeq" id="XP_038052995.1">
    <property type="nucleotide sequence ID" value="XM_038197067.1"/>
</dbReference>
<reference evidence="3" key="1">
    <citation type="submission" date="2022-11" db="UniProtKB">
        <authorList>
            <consortium name="EnsemblMetazoa"/>
        </authorList>
    </citation>
    <scope>IDENTIFICATION</scope>
</reference>
<evidence type="ECO:0000256" key="1">
    <source>
        <dbReference type="ARBA" id="ARBA00022729"/>
    </source>
</evidence>
<protein>
    <submittedName>
        <fullName evidence="3">Uncharacterized protein</fullName>
    </submittedName>
</protein>
<dbReference type="GeneID" id="119725601"/>
<dbReference type="EnsemblMetazoa" id="XM_038197067.1">
    <property type="protein sequence ID" value="XP_038052995.1"/>
    <property type="gene ID" value="LOC119725601"/>
</dbReference>
<keyword evidence="4" id="KW-1185">Reference proteome</keyword>
<dbReference type="SUPFAM" id="SSF57302">
    <property type="entry name" value="Snake toxin-like"/>
    <property type="match status" value="1"/>
</dbReference>
<evidence type="ECO:0000313" key="3">
    <source>
        <dbReference type="EnsemblMetazoa" id="XP_038052996.1"/>
    </source>
</evidence>
<dbReference type="AlphaFoldDB" id="A0A913ZPL1"/>
<name>A0A913ZPL1_PATMI</name>
<dbReference type="Proteomes" id="UP000887568">
    <property type="component" value="Unplaced"/>
</dbReference>
<dbReference type="InterPro" id="IPR045860">
    <property type="entry name" value="Snake_toxin-like_sf"/>
</dbReference>
<evidence type="ECO:0000256" key="2">
    <source>
        <dbReference type="SAM" id="SignalP"/>
    </source>
</evidence>
<keyword evidence="1 2" id="KW-0732">Signal</keyword>
<accession>A0A913ZPL1</accession>
<feature type="chain" id="PRO_5038275629" evidence="2">
    <location>
        <begin position="26"/>
        <end position="208"/>
    </location>
</feature>
<feature type="signal peptide" evidence="2">
    <location>
        <begin position="1"/>
        <end position="25"/>
    </location>
</feature>
<evidence type="ECO:0000313" key="4">
    <source>
        <dbReference type="Proteomes" id="UP000887568"/>
    </source>
</evidence>
<dbReference type="OrthoDB" id="10041640at2759"/>
<dbReference type="InterPro" id="IPR050975">
    <property type="entry name" value="Sleep_regulator"/>
</dbReference>
<dbReference type="PANTHER" id="PTHR33562">
    <property type="entry name" value="ATILLA, ISOFORM B-RELATED-RELATED"/>
    <property type="match status" value="1"/>
</dbReference>
<proteinExistence type="predicted"/>
<organism evidence="3 4">
    <name type="scientific">Patiria miniata</name>
    <name type="common">Bat star</name>
    <name type="synonym">Asterina miniata</name>
    <dbReference type="NCBI Taxonomy" id="46514"/>
    <lineage>
        <taxon>Eukaryota</taxon>
        <taxon>Metazoa</taxon>
        <taxon>Echinodermata</taxon>
        <taxon>Eleutherozoa</taxon>
        <taxon>Asterozoa</taxon>
        <taxon>Asteroidea</taxon>
        <taxon>Valvatacea</taxon>
        <taxon>Valvatida</taxon>
        <taxon>Asterinidae</taxon>
        <taxon>Patiria</taxon>
    </lineage>
</organism>